<evidence type="ECO:0000313" key="1">
    <source>
        <dbReference type="EMBL" id="UTY40149.1"/>
    </source>
</evidence>
<organism evidence="1 2">
    <name type="scientific">Allocoprobacillus halotolerans</name>
    <dbReference type="NCBI Taxonomy" id="2944914"/>
    <lineage>
        <taxon>Bacteria</taxon>
        <taxon>Bacillati</taxon>
        <taxon>Bacillota</taxon>
        <taxon>Erysipelotrichia</taxon>
        <taxon>Erysipelotrichales</taxon>
        <taxon>Erysipelotrichaceae</taxon>
        <taxon>Allocoprobacillus</taxon>
    </lineage>
</organism>
<dbReference type="PANTHER" id="PTHR10000:SF25">
    <property type="entry name" value="PHOSPHATASE YKRA-RELATED"/>
    <property type="match status" value="1"/>
</dbReference>
<dbReference type="NCBIfam" id="TIGR01484">
    <property type="entry name" value="HAD-SF-IIB"/>
    <property type="match status" value="1"/>
</dbReference>
<dbReference type="SFLD" id="SFLDS00003">
    <property type="entry name" value="Haloacid_Dehalogenase"/>
    <property type="match status" value="1"/>
</dbReference>
<evidence type="ECO:0000313" key="2">
    <source>
        <dbReference type="Proteomes" id="UP001060112"/>
    </source>
</evidence>
<dbReference type="InterPro" id="IPR006379">
    <property type="entry name" value="HAD-SF_hydro_IIB"/>
</dbReference>
<gene>
    <name evidence="1" type="ORF">NMU03_04945</name>
</gene>
<keyword evidence="1" id="KW-0378">Hydrolase</keyword>
<dbReference type="PANTHER" id="PTHR10000">
    <property type="entry name" value="PHOSPHOSERINE PHOSPHATASE"/>
    <property type="match status" value="1"/>
</dbReference>
<protein>
    <submittedName>
        <fullName evidence="1">Cof-type HAD-IIB family hydrolase</fullName>
    </submittedName>
</protein>
<sequence>MQKIFFFDIDGTLAIRGVIPESNLKALQLLKERGYLTFICTGRSPFYAQSLFSHLVSGLVTCNGRYILYQGQKLHGEAFSKKELLYYQNKIKDLNAGAMFVSDEVAIPYLLDDKQIQEIQNEYGPSHIQESIQDLSFYTFDLFYHSLKQRDTLIEAFKEELVINDHGGHGSCDCSTIGFDKGDGIAYLLNYFDIDRDNAYAFGDGYNDQAMFREVGHGIAMGNAVEELKQKATYITDSIDCDGIMKALQHEGIV</sequence>
<name>A0ABY5I486_9FIRM</name>
<dbReference type="Pfam" id="PF08282">
    <property type="entry name" value="Hydrolase_3"/>
    <property type="match status" value="1"/>
</dbReference>
<keyword evidence="2" id="KW-1185">Reference proteome</keyword>
<dbReference type="PROSITE" id="PS01229">
    <property type="entry name" value="COF_2"/>
    <property type="match status" value="1"/>
</dbReference>
<reference evidence="1" key="1">
    <citation type="submission" date="2022-07" db="EMBL/GenBank/DDBJ databases">
        <title>Faecal culturing of patients with breast cancer.</title>
        <authorList>
            <person name="Teng N.M.Y."/>
            <person name="Kiu R."/>
            <person name="Evans R."/>
            <person name="Baker D.J."/>
            <person name="Zenner C."/>
            <person name="Robinson S.D."/>
            <person name="Hall L.J."/>
        </authorList>
    </citation>
    <scope>NUCLEOTIDE SEQUENCE</scope>
    <source>
        <strain evidence="1">LH1062</strain>
    </source>
</reference>
<dbReference type="RefSeq" id="WP_290141579.1">
    <property type="nucleotide sequence ID" value="NZ_CP101620.1"/>
</dbReference>
<accession>A0ABY5I486</accession>
<proteinExistence type="predicted"/>
<dbReference type="Proteomes" id="UP001060112">
    <property type="component" value="Chromosome"/>
</dbReference>
<dbReference type="InterPro" id="IPR023214">
    <property type="entry name" value="HAD_sf"/>
</dbReference>
<dbReference type="Gene3D" id="3.30.1240.10">
    <property type="match status" value="1"/>
</dbReference>
<dbReference type="InterPro" id="IPR036412">
    <property type="entry name" value="HAD-like_sf"/>
</dbReference>
<dbReference type="GO" id="GO:0016787">
    <property type="term" value="F:hydrolase activity"/>
    <property type="evidence" value="ECO:0007669"/>
    <property type="project" value="UniProtKB-KW"/>
</dbReference>
<dbReference type="SUPFAM" id="SSF56784">
    <property type="entry name" value="HAD-like"/>
    <property type="match status" value="1"/>
</dbReference>
<dbReference type="SFLD" id="SFLDG01140">
    <property type="entry name" value="C2.B:_Phosphomannomutase_and_P"/>
    <property type="match status" value="1"/>
</dbReference>
<dbReference type="Gene3D" id="3.40.50.1000">
    <property type="entry name" value="HAD superfamily/HAD-like"/>
    <property type="match status" value="1"/>
</dbReference>
<dbReference type="EMBL" id="CP101620">
    <property type="protein sequence ID" value="UTY40149.1"/>
    <property type="molecule type" value="Genomic_DNA"/>
</dbReference>